<keyword evidence="14" id="KW-0472">Membrane</keyword>
<keyword evidence="7 13" id="KW-0175">Coiled coil</keyword>
<evidence type="ECO:0000256" key="6">
    <source>
        <dbReference type="ARBA" id="ARBA00022838"/>
    </source>
</evidence>
<keyword evidence="9 12" id="KW-0131">Cell cycle</keyword>
<reference evidence="15" key="1">
    <citation type="submission" date="2025-08" db="UniProtKB">
        <authorList>
            <consortium name="Ensembl"/>
        </authorList>
    </citation>
    <scope>IDENTIFICATION</scope>
</reference>
<feature type="coiled-coil region" evidence="13">
    <location>
        <begin position="54"/>
        <end position="133"/>
    </location>
</feature>
<dbReference type="GO" id="GO:0005634">
    <property type="term" value="C:nucleus"/>
    <property type="evidence" value="ECO:0007669"/>
    <property type="project" value="UniProtKB-SubCell"/>
</dbReference>
<evidence type="ECO:0000256" key="7">
    <source>
        <dbReference type="ARBA" id="ARBA00023054"/>
    </source>
</evidence>
<dbReference type="Ensembl" id="ENSSLUT00000012028.1">
    <property type="protein sequence ID" value="ENSSLUP00000011627.1"/>
    <property type="gene ID" value="ENSSLUG00000005537.1"/>
</dbReference>
<evidence type="ECO:0000256" key="1">
    <source>
        <dbReference type="ARBA" id="ARBA00007804"/>
    </source>
</evidence>
<evidence type="ECO:0000256" key="13">
    <source>
        <dbReference type="SAM" id="Coils"/>
    </source>
</evidence>
<evidence type="ECO:0000256" key="3">
    <source>
        <dbReference type="ARBA" id="ARBA00022454"/>
    </source>
</evidence>
<comment type="subunit">
    <text evidence="12">Component of the NDC80 complex.</text>
</comment>
<evidence type="ECO:0000256" key="8">
    <source>
        <dbReference type="ARBA" id="ARBA00023242"/>
    </source>
</evidence>
<dbReference type="AlphaFoldDB" id="A0A8C9XJ77"/>
<feature type="transmembrane region" description="Helical" evidence="14">
    <location>
        <begin position="170"/>
        <end position="195"/>
    </location>
</feature>
<evidence type="ECO:0000256" key="11">
    <source>
        <dbReference type="ARBA" id="ARBA00045419"/>
    </source>
</evidence>
<keyword evidence="14" id="KW-1133">Transmembrane helix</keyword>
<reference evidence="15" key="2">
    <citation type="submission" date="2025-09" db="UniProtKB">
        <authorList>
            <consortium name="Ensembl"/>
        </authorList>
    </citation>
    <scope>IDENTIFICATION</scope>
</reference>
<gene>
    <name evidence="15" type="primary">spc24</name>
</gene>
<keyword evidence="3 12" id="KW-0158">Chromosome</keyword>
<dbReference type="Gene3D" id="3.30.160.570">
    <property type="entry name" value="Ncd80 complex, Spc24 subunit"/>
    <property type="match status" value="1"/>
</dbReference>
<dbReference type="GeneTree" id="ENSGT00390000005584"/>
<dbReference type="GO" id="GO:0031262">
    <property type="term" value="C:Ndc80 complex"/>
    <property type="evidence" value="ECO:0007669"/>
    <property type="project" value="TreeGrafter"/>
</dbReference>
<evidence type="ECO:0000313" key="16">
    <source>
        <dbReference type="Proteomes" id="UP000694568"/>
    </source>
</evidence>
<comment type="function">
    <text evidence="11">Acts as a component of the essential kinetochore-associated NDC80 complex, which is required for chromosome segregation and spindle checkpoint activity. Required for kinetochore integrity and the organization of stable microtubule binding sites in the outer plate of the kinetochore. The NDC80 complex synergistically enhances the affinity of the SKA1 complex for microtubules and may allow the NDC80 complex to track depolymerizing microtubules.</text>
</comment>
<dbReference type="PANTHER" id="PTHR22142:SF2">
    <property type="entry name" value="KINETOCHORE PROTEIN SPC24"/>
    <property type="match status" value="1"/>
</dbReference>
<dbReference type="Proteomes" id="UP000694568">
    <property type="component" value="Unplaced"/>
</dbReference>
<keyword evidence="5 12" id="KW-0498">Mitosis</keyword>
<keyword evidence="8 12" id="KW-0539">Nucleus</keyword>
<keyword evidence="6 12" id="KW-0995">Kinetochore</keyword>
<evidence type="ECO:0000313" key="15">
    <source>
        <dbReference type="Ensembl" id="ENSSLUP00000011627.1"/>
    </source>
</evidence>
<name>A0A8C9XJ77_SANLU</name>
<sequence>MAEGNKLQDLEETGEALVAYINNSQLEKLRQVKDEHHALFDKHTETRKIVAQILNDVAQLEESASQKLMNMEEEKKQREAELESLEEQLRQCTAQSQMTDSELQFVQRELERLRTTEHELETLQHEVDEDTTEVIPSAVYVAQLYQHITKIKWEYDTPPNILKGGTVFRFLLFCGYILCVLLTWLQVVSLFSALAVHYGADLATPIDIDTSVRSRREVSDQLWDFVSTEW</sequence>
<evidence type="ECO:0000256" key="5">
    <source>
        <dbReference type="ARBA" id="ARBA00022776"/>
    </source>
</evidence>
<keyword evidence="14" id="KW-0812">Transmembrane</keyword>
<evidence type="ECO:0000256" key="10">
    <source>
        <dbReference type="ARBA" id="ARBA00023328"/>
    </source>
</evidence>
<evidence type="ECO:0000256" key="14">
    <source>
        <dbReference type="SAM" id="Phobius"/>
    </source>
</evidence>
<keyword evidence="4 12" id="KW-0132">Cell division</keyword>
<keyword evidence="10 12" id="KW-0137">Centromere</keyword>
<proteinExistence type="inferred from homology"/>
<keyword evidence="16" id="KW-1185">Reference proteome</keyword>
<dbReference type="GO" id="GO:0007059">
    <property type="term" value="P:chromosome segregation"/>
    <property type="evidence" value="ECO:0007669"/>
    <property type="project" value="TreeGrafter"/>
</dbReference>
<evidence type="ECO:0000256" key="9">
    <source>
        <dbReference type="ARBA" id="ARBA00023306"/>
    </source>
</evidence>
<evidence type="ECO:0000256" key="12">
    <source>
        <dbReference type="RuleBase" id="RU368011"/>
    </source>
</evidence>
<comment type="subcellular location">
    <subcellularLocation>
        <location evidence="12">Nucleus</location>
    </subcellularLocation>
    <subcellularLocation>
        <location evidence="12">Chromosome</location>
        <location evidence="12">Centromere</location>
        <location evidence="12">Kinetochore</location>
    </subcellularLocation>
</comment>
<accession>A0A8C9XJ77</accession>
<evidence type="ECO:0000256" key="4">
    <source>
        <dbReference type="ARBA" id="ARBA00022618"/>
    </source>
</evidence>
<evidence type="ECO:0000256" key="2">
    <source>
        <dbReference type="ARBA" id="ARBA00013690"/>
    </source>
</evidence>
<dbReference type="Pfam" id="PF08286">
    <property type="entry name" value="Spc24"/>
    <property type="match status" value="1"/>
</dbReference>
<organism evidence="15 16">
    <name type="scientific">Sander lucioperca</name>
    <name type="common">Pike-perch</name>
    <name type="synonym">Perca lucioperca</name>
    <dbReference type="NCBI Taxonomy" id="283035"/>
    <lineage>
        <taxon>Eukaryota</taxon>
        <taxon>Metazoa</taxon>
        <taxon>Chordata</taxon>
        <taxon>Craniata</taxon>
        <taxon>Vertebrata</taxon>
        <taxon>Euteleostomi</taxon>
        <taxon>Actinopterygii</taxon>
        <taxon>Neopterygii</taxon>
        <taxon>Teleostei</taxon>
        <taxon>Neoteleostei</taxon>
        <taxon>Acanthomorphata</taxon>
        <taxon>Eupercaria</taxon>
        <taxon>Perciformes</taxon>
        <taxon>Percoidei</taxon>
        <taxon>Percidae</taxon>
        <taxon>Luciopercinae</taxon>
        <taxon>Sander</taxon>
    </lineage>
</organism>
<dbReference type="InterPro" id="IPR013252">
    <property type="entry name" value="Ndc80_Spc24"/>
</dbReference>
<dbReference type="PANTHER" id="PTHR22142">
    <property type="match status" value="1"/>
</dbReference>
<dbReference type="GO" id="GO:0008017">
    <property type="term" value="F:microtubule binding"/>
    <property type="evidence" value="ECO:0007669"/>
    <property type="project" value="TreeGrafter"/>
</dbReference>
<comment type="similarity">
    <text evidence="1 12">Belongs to the SPC24 family.</text>
</comment>
<dbReference type="GO" id="GO:0051301">
    <property type="term" value="P:cell division"/>
    <property type="evidence" value="ECO:0007669"/>
    <property type="project" value="UniProtKB-UniRule"/>
</dbReference>
<protein>
    <recommendedName>
        <fullName evidence="2 12">Kinetochore protein Spc24</fullName>
    </recommendedName>
</protein>